<dbReference type="EMBL" id="MNPJ01000019">
    <property type="protein sequence ID" value="OQS54567.1"/>
    <property type="molecule type" value="Genomic_DNA"/>
</dbReference>
<reference evidence="2 3" key="1">
    <citation type="journal article" date="2017" name="Environ. Microbiol.">
        <title>Decay of the glycolytic pathway and adaptation to intranuclear parasitism within Enterocytozoonidae microsporidia.</title>
        <authorList>
            <person name="Wiredu Boakye D."/>
            <person name="Jaroenlak P."/>
            <person name="Prachumwat A."/>
            <person name="Williams T.A."/>
            <person name="Bateman K.S."/>
            <person name="Itsathitphaisarn O."/>
            <person name="Sritunyalucksana K."/>
            <person name="Paszkiewicz K.H."/>
            <person name="Moore K.A."/>
            <person name="Stentiford G.D."/>
            <person name="Williams B.A."/>
        </authorList>
    </citation>
    <scope>NUCLEOTIDE SEQUENCE [LARGE SCALE GENOMIC DNA]</scope>
    <source>
        <strain evidence="2 3">TH1</strain>
    </source>
</reference>
<gene>
    <name evidence="2" type="ORF">EHP00_72</name>
</gene>
<name>A0A1W0E5M1_9MICR</name>
<protein>
    <recommendedName>
        <fullName evidence="1">SANTA domain-containing protein</fullName>
    </recommendedName>
</protein>
<dbReference type="Pfam" id="PF09133">
    <property type="entry name" value="SANTA"/>
    <property type="match status" value="1"/>
</dbReference>
<proteinExistence type="predicted"/>
<organism evidence="2 3">
    <name type="scientific">Ecytonucleospora hepatopenaei</name>
    <dbReference type="NCBI Taxonomy" id="646526"/>
    <lineage>
        <taxon>Eukaryota</taxon>
        <taxon>Fungi</taxon>
        <taxon>Fungi incertae sedis</taxon>
        <taxon>Microsporidia</taxon>
        <taxon>Enterocytozoonidae</taxon>
        <taxon>Ecytonucleospora</taxon>
    </lineage>
</organism>
<dbReference type="AlphaFoldDB" id="A0A1W0E5M1"/>
<accession>A0A1W0E5M1</accession>
<keyword evidence="3" id="KW-1185">Reference proteome</keyword>
<dbReference type="InterPro" id="IPR015216">
    <property type="entry name" value="SANTA"/>
</dbReference>
<dbReference type="OrthoDB" id="2196396at2759"/>
<dbReference type="Proteomes" id="UP000192758">
    <property type="component" value="Unassembled WGS sequence"/>
</dbReference>
<evidence type="ECO:0000313" key="3">
    <source>
        <dbReference type="Proteomes" id="UP000192758"/>
    </source>
</evidence>
<evidence type="ECO:0000259" key="1">
    <source>
        <dbReference type="Pfam" id="PF09133"/>
    </source>
</evidence>
<dbReference type="VEuPathDB" id="MicrosporidiaDB:EHP00_72"/>
<comment type="caution">
    <text evidence="2">The sequence shown here is derived from an EMBL/GenBank/DDBJ whole genome shotgun (WGS) entry which is preliminary data.</text>
</comment>
<feature type="domain" description="SANTA" evidence="1">
    <location>
        <begin position="21"/>
        <end position="114"/>
    </location>
</feature>
<evidence type="ECO:0000313" key="2">
    <source>
        <dbReference type="EMBL" id="OQS54567.1"/>
    </source>
</evidence>
<sequence>MTQFNMVVDSKNTQHNKIKELSNWHIEIKDVEDGKKEINGKIVDLKKWICIVGQSKHSLIKTGVIKRALSEKLVQTDRSIYFLNNPCNIQKHNEILGNDLSNKFFNGFYKNWDEDIFLFLKNQNDIVLDKKEEDLKISHNKKELEITLDNKKIHKIKNMTSLLKSKKVPLKSMRQHFNKKENICELKLNIKNEELTKENKIKNEDENTKINGKKNIPFSDKFLDVFTKNKNEKIQKDLLKQSNDEFVSIMVHSNIDIKKDTKPRFSLKSAIMAVELDQNKMVENPVILEQKNPLNNIKEKRNSIKPPTIKENDLIIPETSHNHPKGIIKKRKITHGQKLKNFKNKK</sequence>